<keyword evidence="2" id="KW-0472">Membrane</keyword>
<evidence type="ECO:0000313" key="3">
    <source>
        <dbReference type="EMBL" id="TAX81181.1"/>
    </source>
</evidence>
<evidence type="ECO:0000256" key="1">
    <source>
        <dbReference type="SAM" id="MobiDB-lite"/>
    </source>
</evidence>
<dbReference type="EMBL" id="SIOX01000001">
    <property type="protein sequence ID" value="TAX81181.1"/>
    <property type="molecule type" value="Genomic_DNA"/>
</dbReference>
<keyword evidence="4" id="KW-1185">Reference proteome</keyword>
<dbReference type="RefSeq" id="WP_130762926.1">
    <property type="nucleotide sequence ID" value="NZ_SILL01000001.1"/>
</dbReference>
<evidence type="ECO:0000313" key="4">
    <source>
        <dbReference type="Proteomes" id="UP000291659"/>
    </source>
</evidence>
<organism evidence="3 4">
    <name type="scientific">Rhizobium ruizarguesonis</name>
    <dbReference type="NCBI Taxonomy" id="2081791"/>
    <lineage>
        <taxon>Bacteria</taxon>
        <taxon>Pseudomonadati</taxon>
        <taxon>Pseudomonadota</taxon>
        <taxon>Alphaproteobacteria</taxon>
        <taxon>Hyphomicrobiales</taxon>
        <taxon>Rhizobiaceae</taxon>
        <taxon>Rhizobium/Agrobacterium group</taxon>
        <taxon>Rhizobium</taxon>
    </lineage>
</organism>
<sequence>MANVDPPIEPQIPVSTGAKSSKLWLAWILKALAGVAALAVVLFVGMSIVRTGAAVDDSIPKSWNTAIERLGFTPLYPPQEDVFVGDVLLAVTPSKLKFSNLADDLQVEAITGRSVRVGHIDLTKFMKRPDDTRYFGDSLRDTNGSLALAQPTREVDGDPANEGKIMLSNILFPAITLEHEANVSGVWKALGMGASSASAEKIVLSHVQTYGADAYSATALLAKYCADPSTTGFCFEKSARAQLSYMMSDDVLRTATTVEGKPGYVFEVRIFVVYRLYLARGLQVGGGDGVDTRLFSSETGRSEATSTDSIDNDAVGEPPQTTSPVDVKPKTVTITSQPLTASRSDKRVFWSDEPFNRPLAIGYRSVSFGMQQ</sequence>
<comment type="caution">
    <text evidence="3">The sequence shown here is derived from an EMBL/GenBank/DDBJ whole genome shotgun (WGS) entry which is preliminary data.</text>
</comment>
<evidence type="ECO:0000256" key="2">
    <source>
        <dbReference type="SAM" id="Phobius"/>
    </source>
</evidence>
<name>A0ABY1X7K9_9HYPH</name>
<gene>
    <name evidence="3" type="ORF">ELH98_08935</name>
</gene>
<feature type="transmembrane region" description="Helical" evidence="2">
    <location>
        <begin position="24"/>
        <end position="44"/>
    </location>
</feature>
<feature type="region of interest" description="Disordered" evidence="1">
    <location>
        <begin position="295"/>
        <end position="328"/>
    </location>
</feature>
<dbReference type="Proteomes" id="UP000291659">
    <property type="component" value="Unassembled WGS sequence"/>
</dbReference>
<keyword evidence="2" id="KW-0812">Transmembrane</keyword>
<accession>A0ABY1X7K9</accession>
<protein>
    <submittedName>
        <fullName evidence="3">Uncharacterized protein</fullName>
    </submittedName>
</protein>
<proteinExistence type="predicted"/>
<reference evidence="3 4" key="1">
    <citation type="submission" date="2019-02" db="EMBL/GenBank/DDBJ databases">
        <title>The genomic architecture of introgression among sibling species of bacteria.</title>
        <authorList>
            <person name="Cavassim M.I.A."/>
            <person name="Moeskjaer S."/>
            <person name="Moslemi C."/>
            <person name="Fields B."/>
            <person name="Bachmann A."/>
            <person name="Vilhjalmsson B."/>
            <person name="Schierup M.H."/>
            <person name="Young J.P.W."/>
            <person name="Andersen S.U."/>
        </authorList>
    </citation>
    <scope>NUCLEOTIDE SEQUENCE [LARGE SCALE GENOMIC DNA]</scope>
    <source>
        <strain evidence="3 4">SM141A</strain>
    </source>
</reference>
<feature type="compositionally biased region" description="Polar residues" evidence="1">
    <location>
        <begin position="295"/>
        <end position="309"/>
    </location>
</feature>
<keyword evidence="2" id="KW-1133">Transmembrane helix</keyword>